<dbReference type="Proteomes" id="UP000204221">
    <property type="component" value="Chromosome"/>
</dbReference>
<dbReference type="InterPro" id="IPR024747">
    <property type="entry name" value="Pyridox_Oxase-rel"/>
</dbReference>
<sequence>MSFVMTIEEREAFLAGVHVGVLAVGRDGRAPLAVPVWYSYEPGGEVLIWMERGSVKDKAIRAAGRFSLAVQTETAPYKYVTAEGPLVANDEMPTREQADAIARRYLPADEVAGYVDAALNERTILVRMRPEKWLSNDQGKTEDAG</sequence>
<accession>A0A221W1Z3</accession>
<keyword evidence="1" id="KW-0560">Oxidoreductase</keyword>
<dbReference type="Gene3D" id="2.30.110.10">
    <property type="entry name" value="Electron Transport, Fmn-binding Protein, Chain A"/>
    <property type="match status" value="1"/>
</dbReference>
<dbReference type="RefSeq" id="WP_093941240.1">
    <property type="nucleotide sequence ID" value="NZ_CP022521.1"/>
</dbReference>
<dbReference type="SUPFAM" id="SSF50475">
    <property type="entry name" value="FMN-binding split barrel"/>
    <property type="match status" value="1"/>
</dbReference>
<reference evidence="2 3" key="1">
    <citation type="submission" date="2017-07" db="EMBL/GenBank/DDBJ databases">
        <title>Complete genome sequence of Actinoalloteichus hoggarensis DSM 45943, type strain of Actinoalloteichus hoggarensis.</title>
        <authorList>
            <person name="Ruckert C."/>
            <person name="Nouioui I."/>
            <person name="Willmese J."/>
            <person name="van Wezel G."/>
            <person name="Klenk H.-P."/>
            <person name="Kalinowski J."/>
            <person name="Zotchev S.B."/>
        </authorList>
    </citation>
    <scope>NUCLEOTIDE SEQUENCE [LARGE SCALE GENOMIC DNA]</scope>
    <source>
        <strain evidence="2 3">DSM 45943</strain>
    </source>
</reference>
<name>A0A221W1Z3_9PSEU</name>
<dbReference type="PANTHER" id="PTHR35176:SF6">
    <property type="entry name" value="HEME OXYGENASE HI_0854-RELATED"/>
    <property type="match status" value="1"/>
</dbReference>
<evidence type="ECO:0000256" key="1">
    <source>
        <dbReference type="ARBA" id="ARBA00023002"/>
    </source>
</evidence>
<organism evidence="2 3">
    <name type="scientific">Actinoalloteichus hoggarensis</name>
    <dbReference type="NCBI Taxonomy" id="1470176"/>
    <lineage>
        <taxon>Bacteria</taxon>
        <taxon>Bacillati</taxon>
        <taxon>Actinomycetota</taxon>
        <taxon>Actinomycetes</taxon>
        <taxon>Pseudonocardiales</taxon>
        <taxon>Pseudonocardiaceae</taxon>
        <taxon>Actinoalloteichus</taxon>
    </lineage>
</organism>
<dbReference type="GO" id="GO:0070967">
    <property type="term" value="F:coenzyme F420 binding"/>
    <property type="evidence" value="ECO:0007669"/>
    <property type="project" value="TreeGrafter"/>
</dbReference>
<dbReference type="InterPro" id="IPR012349">
    <property type="entry name" value="Split_barrel_FMN-bd"/>
</dbReference>
<dbReference type="GO" id="GO:0005829">
    <property type="term" value="C:cytosol"/>
    <property type="evidence" value="ECO:0007669"/>
    <property type="project" value="TreeGrafter"/>
</dbReference>
<keyword evidence="3" id="KW-1185">Reference proteome</keyword>
<gene>
    <name evidence="2" type="ORF">AHOG_10745</name>
</gene>
<proteinExistence type="predicted"/>
<dbReference type="PANTHER" id="PTHR35176">
    <property type="entry name" value="HEME OXYGENASE HI_0854-RELATED"/>
    <property type="match status" value="1"/>
</dbReference>
<protein>
    <submittedName>
        <fullName evidence="2">Pyridoxamine 5'-phosphate oxidase</fullName>
    </submittedName>
</protein>
<dbReference type="GO" id="GO:0016627">
    <property type="term" value="F:oxidoreductase activity, acting on the CH-CH group of donors"/>
    <property type="evidence" value="ECO:0007669"/>
    <property type="project" value="TreeGrafter"/>
</dbReference>
<evidence type="ECO:0000313" key="2">
    <source>
        <dbReference type="EMBL" id="ASO19792.1"/>
    </source>
</evidence>
<dbReference type="InterPro" id="IPR052019">
    <property type="entry name" value="F420H2_bilvrd_red/Heme_oxyg"/>
</dbReference>
<evidence type="ECO:0000313" key="3">
    <source>
        <dbReference type="Proteomes" id="UP000204221"/>
    </source>
</evidence>
<dbReference type="KEGG" id="ahg:AHOG_10745"/>
<dbReference type="Pfam" id="PF12900">
    <property type="entry name" value="Pyridox_ox_2"/>
    <property type="match status" value="1"/>
</dbReference>
<dbReference type="AlphaFoldDB" id="A0A221W1Z3"/>
<dbReference type="EMBL" id="CP022521">
    <property type="protein sequence ID" value="ASO19792.1"/>
    <property type="molecule type" value="Genomic_DNA"/>
</dbReference>